<feature type="compositionally biased region" description="Gly residues" evidence="1">
    <location>
        <begin position="107"/>
        <end position="118"/>
    </location>
</feature>
<accession>A0AAE1DQD3</accession>
<name>A0AAE1DQD3_9GAST</name>
<organism evidence="2 3">
    <name type="scientific">Elysia crispata</name>
    <name type="common">lettuce slug</name>
    <dbReference type="NCBI Taxonomy" id="231223"/>
    <lineage>
        <taxon>Eukaryota</taxon>
        <taxon>Metazoa</taxon>
        <taxon>Spiralia</taxon>
        <taxon>Lophotrochozoa</taxon>
        <taxon>Mollusca</taxon>
        <taxon>Gastropoda</taxon>
        <taxon>Heterobranchia</taxon>
        <taxon>Euthyneura</taxon>
        <taxon>Panpulmonata</taxon>
        <taxon>Sacoglossa</taxon>
        <taxon>Placobranchoidea</taxon>
        <taxon>Plakobranchidae</taxon>
        <taxon>Elysia</taxon>
    </lineage>
</organism>
<gene>
    <name evidence="2" type="ORF">RRG08_066489</name>
</gene>
<evidence type="ECO:0000256" key="1">
    <source>
        <dbReference type="SAM" id="MobiDB-lite"/>
    </source>
</evidence>
<protein>
    <submittedName>
        <fullName evidence="2">Uncharacterized protein</fullName>
    </submittedName>
</protein>
<sequence length="118" mass="13009">MSPHRKLTNDPTLRLARAVTDDLEKWNQSFQEDCVRPISEPSVAPEDCVQPISGNQLPQKIVYSQYQAIGSQLKSSPPTIWSRVHNTYRWHPALADATDCKRSPFSGGAGGQGFGQSA</sequence>
<evidence type="ECO:0000313" key="2">
    <source>
        <dbReference type="EMBL" id="KAK3779221.1"/>
    </source>
</evidence>
<comment type="caution">
    <text evidence="2">The sequence shown here is derived from an EMBL/GenBank/DDBJ whole genome shotgun (WGS) entry which is preliminary data.</text>
</comment>
<dbReference type="AlphaFoldDB" id="A0AAE1DQD3"/>
<proteinExistence type="predicted"/>
<dbReference type="Proteomes" id="UP001283361">
    <property type="component" value="Unassembled WGS sequence"/>
</dbReference>
<keyword evidence="3" id="KW-1185">Reference proteome</keyword>
<reference evidence="2" key="1">
    <citation type="journal article" date="2023" name="G3 (Bethesda)">
        <title>A reference genome for the long-term kleptoplast-retaining sea slug Elysia crispata morphotype clarki.</title>
        <authorList>
            <person name="Eastman K.E."/>
            <person name="Pendleton A.L."/>
            <person name="Shaikh M.A."/>
            <person name="Suttiyut T."/>
            <person name="Ogas R."/>
            <person name="Tomko P."/>
            <person name="Gavelis G."/>
            <person name="Widhalm J.R."/>
            <person name="Wisecaver J.H."/>
        </authorList>
    </citation>
    <scope>NUCLEOTIDE SEQUENCE</scope>
    <source>
        <strain evidence="2">ECLA1</strain>
    </source>
</reference>
<feature type="region of interest" description="Disordered" evidence="1">
    <location>
        <begin position="98"/>
        <end position="118"/>
    </location>
</feature>
<evidence type="ECO:0000313" key="3">
    <source>
        <dbReference type="Proteomes" id="UP001283361"/>
    </source>
</evidence>
<dbReference type="EMBL" id="JAWDGP010002860">
    <property type="protein sequence ID" value="KAK3779221.1"/>
    <property type="molecule type" value="Genomic_DNA"/>
</dbReference>